<feature type="signal peptide" evidence="4">
    <location>
        <begin position="1"/>
        <end position="22"/>
    </location>
</feature>
<evidence type="ECO:0000256" key="3">
    <source>
        <dbReference type="SAM" id="MobiDB-lite"/>
    </source>
</evidence>
<dbReference type="STRING" id="709032.Sulku_0679"/>
<dbReference type="HOGENOM" id="CLU_046737_8_3_7"/>
<dbReference type="PROSITE" id="PS01031">
    <property type="entry name" value="SHSP"/>
    <property type="match status" value="1"/>
</dbReference>
<reference evidence="6 7" key="1">
    <citation type="journal article" date="2012" name="Stand. Genomic Sci.">
        <title>Complete genome sequence of the sulfur compounds oxidizing chemolithoautotroph Sulfuricurvum kujiense type strain (YK-1(T)).</title>
        <authorList>
            <person name="Han C."/>
            <person name="Kotsyurbenko O."/>
            <person name="Chertkov O."/>
            <person name="Held B."/>
            <person name="Lapidus A."/>
            <person name="Nolan M."/>
            <person name="Lucas S."/>
            <person name="Hammon N."/>
            <person name="Deshpande S."/>
            <person name="Cheng J.F."/>
            <person name="Tapia R."/>
            <person name="Goodwin L.A."/>
            <person name="Pitluck S."/>
            <person name="Liolios K."/>
            <person name="Pagani I."/>
            <person name="Ivanova N."/>
            <person name="Mavromatis K."/>
            <person name="Mikhailova N."/>
            <person name="Pati A."/>
            <person name="Chen A."/>
            <person name="Palaniappan K."/>
            <person name="Land M."/>
            <person name="Hauser L."/>
            <person name="Chang Y.J."/>
            <person name="Jeffries C.D."/>
            <person name="Brambilla E.M."/>
            <person name="Rohde M."/>
            <person name="Spring S."/>
            <person name="Sikorski J."/>
            <person name="Goker M."/>
            <person name="Woyke T."/>
            <person name="Bristow J."/>
            <person name="Eisen J.A."/>
            <person name="Markowitz V."/>
            <person name="Hugenholtz P."/>
            <person name="Kyrpides N.C."/>
            <person name="Klenk H.P."/>
            <person name="Detter J.C."/>
        </authorList>
    </citation>
    <scope>NUCLEOTIDE SEQUENCE [LARGE SCALE GENOMIC DNA]</scope>
    <source>
        <strain evidence="7">ATCC BAA-921 / DSM 16994 / JCM 11577 / YK-1</strain>
    </source>
</reference>
<evidence type="ECO:0000256" key="1">
    <source>
        <dbReference type="PROSITE-ProRule" id="PRU00285"/>
    </source>
</evidence>
<proteinExistence type="inferred from homology"/>
<keyword evidence="6" id="KW-0346">Stress response</keyword>
<evidence type="ECO:0000256" key="2">
    <source>
        <dbReference type="RuleBase" id="RU003616"/>
    </source>
</evidence>
<dbReference type="InterPro" id="IPR008978">
    <property type="entry name" value="HSP20-like_chaperone"/>
</dbReference>
<gene>
    <name evidence="6" type="ordered locus">Sulku_0679</name>
</gene>
<dbReference type="Gene3D" id="2.60.40.790">
    <property type="match status" value="1"/>
</dbReference>
<dbReference type="Pfam" id="PF00011">
    <property type="entry name" value="HSP20"/>
    <property type="match status" value="1"/>
</dbReference>
<feature type="domain" description="SHSP" evidence="5">
    <location>
        <begin position="54"/>
        <end position="161"/>
    </location>
</feature>
<evidence type="ECO:0000313" key="6">
    <source>
        <dbReference type="EMBL" id="ADR33345.1"/>
    </source>
</evidence>
<evidence type="ECO:0000259" key="5">
    <source>
        <dbReference type="PROSITE" id="PS01031"/>
    </source>
</evidence>
<evidence type="ECO:0000256" key="4">
    <source>
        <dbReference type="SAM" id="SignalP"/>
    </source>
</evidence>
<keyword evidence="7" id="KW-1185">Reference proteome</keyword>
<dbReference type="InterPro" id="IPR002068">
    <property type="entry name" value="A-crystallin/Hsp20_dom"/>
</dbReference>
<dbReference type="PANTHER" id="PTHR11527">
    <property type="entry name" value="HEAT-SHOCK PROTEIN 20 FAMILY MEMBER"/>
    <property type="match status" value="1"/>
</dbReference>
<dbReference type="EMBL" id="CP002355">
    <property type="protein sequence ID" value="ADR33345.1"/>
    <property type="molecule type" value="Genomic_DNA"/>
</dbReference>
<dbReference type="SUPFAM" id="SSF49764">
    <property type="entry name" value="HSP20-like chaperones"/>
    <property type="match status" value="1"/>
</dbReference>
<organism evidence="6 7">
    <name type="scientific">Sulfuricurvum kujiense (strain ATCC BAA-921 / DSM 16994 / JCM 11577 / YK-1)</name>
    <dbReference type="NCBI Taxonomy" id="709032"/>
    <lineage>
        <taxon>Bacteria</taxon>
        <taxon>Pseudomonadati</taxon>
        <taxon>Campylobacterota</taxon>
        <taxon>Epsilonproteobacteria</taxon>
        <taxon>Campylobacterales</taxon>
        <taxon>Sulfurimonadaceae</taxon>
        <taxon>Sulfuricurvum</taxon>
    </lineage>
</organism>
<feature type="region of interest" description="Disordered" evidence="3">
    <location>
        <begin position="97"/>
        <end position="118"/>
    </location>
</feature>
<dbReference type="AlphaFoldDB" id="E4U141"/>
<protein>
    <submittedName>
        <fullName evidence="6">Heat shock protein Hsp20</fullName>
    </submittedName>
</protein>
<dbReference type="InterPro" id="IPR031107">
    <property type="entry name" value="Small_HSP"/>
</dbReference>
<dbReference type="Proteomes" id="UP000008721">
    <property type="component" value="Chromosome"/>
</dbReference>
<dbReference type="KEGG" id="sku:Sulku_0679"/>
<evidence type="ECO:0000313" key="7">
    <source>
        <dbReference type="Proteomes" id="UP000008721"/>
    </source>
</evidence>
<feature type="chain" id="PRO_5003187495" evidence="4">
    <location>
        <begin position="23"/>
        <end position="161"/>
    </location>
</feature>
<sequence length="161" mass="17886">MTHSKRLLIALMAAPVFLSAAATSVQPKPEKPCEQGCPFWNMEEMENFFNRPFPRMNGMYSASSMKESDKAYLISIDLPGMDKKDISIETSGNRLIISGERKEESENKEGSKKSYRQFNQSFSLPDDANLEAITATSTNGVLKITVPKTGGKKASKKIEIK</sequence>
<comment type="similarity">
    <text evidence="1 2">Belongs to the small heat shock protein (HSP20) family.</text>
</comment>
<feature type="compositionally biased region" description="Basic and acidic residues" evidence="3">
    <location>
        <begin position="99"/>
        <end position="112"/>
    </location>
</feature>
<dbReference type="RefSeq" id="WP_013459542.1">
    <property type="nucleotide sequence ID" value="NC_014762.1"/>
</dbReference>
<accession>E4U141</accession>
<dbReference type="CDD" id="cd06464">
    <property type="entry name" value="ACD_sHsps-like"/>
    <property type="match status" value="1"/>
</dbReference>
<keyword evidence="4" id="KW-0732">Signal</keyword>
<name>E4U141_SULKY</name>
<dbReference type="eggNOG" id="COG0071">
    <property type="taxonomic scope" value="Bacteria"/>
</dbReference>
<dbReference type="OrthoDB" id="9808910at2"/>